<feature type="region of interest" description="Disordered" evidence="5">
    <location>
        <begin position="357"/>
        <end position="390"/>
    </location>
</feature>
<reference evidence="6 7" key="1">
    <citation type="journal article" date="2010" name="ChemBioChem">
        <title>Cloning and characterization of the biosynthetic gene cluster of 16-membered macrolide antibiotic FD-891: involvement of a dual functional cytochrome P450 monooxygenase catalyzing epoxidation and hydroxylation.</title>
        <authorList>
            <person name="Kudo F."/>
            <person name="Motegi A."/>
            <person name="Mizoue K."/>
            <person name="Eguchi T."/>
        </authorList>
    </citation>
    <scope>NUCLEOTIDE SEQUENCE [LARGE SCALE GENOMIC DNA]</scope>
    <source>
        <strain evidence="6 7">A-8890</strain>
    </source>
</reference>
<dbReference type="PANTHER" id="PTHR36234">
    <property type="entry name" value="LYSYL ENDOPEPTIDASE"/>
    <property type="match status" value="1"/>
</dbReference>
<dbReference type="SUPFAM" id="SSF50494">
    <property type="entry name" value="Trypsin-like serine proteases"/>
    <property type="match status" value="1"/>
</dbReference>
<dbReference type="Pfam" id="PF13365">
    <property type="entry name" value="Trypsin_2"/>
    <property type="match status" value="1"/>
</dbReference>
<evidence type="ECO:0000256" key="2">
    <source>
        <dbReference type="ARBA" id="ARBA00022729"/>
    </source>
</evidence>
<gene>
    <name evidence="6" type="ORF">SGFS_096220</name>
</gene>
<organism evidence="6 7">
    <name type="scientific">Streptomyces graminofaciens</name>
    <dbReference type="NCBI Taxonomy" id="68212"/>
    <lineage>
        <taxon>Bacteria</taxon>
        <taxon>Bacillati</taxon>
        <taxon>Actinomycetota</taxon>
        <taxon>Actinomycetes</taxon>
        <taxon>Kitasatosporales</taxon>
        <taxon>Streptomycetaceae</taxon>
        <taxon>Streptomyces</taxon>
    </lineage>
</organism>
<evidence type="ECO:0000256" key="3">
    <source>
        <dbReference type="ARBA" id="ARBA00022801"/>
    </source>
</evidence>
<feature type="compositionally biased region" description="Polar residues" evidence="5">
    <location>
        <begin position="1"/>
        <end position="13"/>
    </location>
</feature>
<dbReference type="InterPro" id="IPR009003">
    <property type="entry name" value="Peptidase_S1_PA"/>
</dbReference>
<dbReference type="RefSeq" id="WP_286258811.1">
    <property type="nucleotide sequence ID" value="NZ_AP018448.1"/>
</dbReference>
<feature type="compositionally biased region" description="Basic and acidic residues" evidence="5">
    <location>
        <begin position="14"/>
        <end position="38"/>
    </location>
</feature>
<feature type="region of interest" description="Disordered" evidence="5">
    <location>
        <begin position="1"/>
        <end position="50"/>
    </location>
</feature>
<evidence type="ECO:0000256" key="5">
    <source>
        <dbReference type="SAM" id="MobiDB-lite"/>
    </source>
</evidence>
<dbReference type="PANTHER" id="PTHR36234:SF5">
    <property type="entry name" value="LYSYL ENDOPEPTIDASE"/>
    <property type="match status" value="1"/>
</dbReference>
<dbReference type="PROSITE" id="PS00673">
    <property type="entry name" value="V8_SER"/>
    <property type="match status" value="1"/>
</dbReference>
<accession>A0ABM7FPM1</accession>
<dbReference type="Proteomes" id="UP001321542">
    <property type="component" value="Chromosome"/>
</dbReference>
<keyword evidence="1" id="KW-0645">Protease</keyword>
<proteinExistence type="predicted"/>
<keyword evidence="3" id="KW-0378">Hydrolase</keyword>
<dbReference type="InterPro" id="IPR008353">
    <property type="entry name" value="Peptidase_S1B_tx"/>
</dbReference>
<evidence type="ECO:0000256" key="4">
    <source>
        <dbReference type="ARBA" id="ARBA00022825"/>
    </source>
</evidence>
<keyword evidence="2" id="KW-0732">Signal</keyword>
<keyword evidence="7" id="KW-1185">Reference proteome</keyword>
<dbReference type="EMBL" id="AP018448">
    <property type="protein sequence ID" value="BBC38328.1"/>
    <property type="molecule type" value="Genomic_DNA"/>
</dbReference>
<sequence length="698" mass="75255">MTVTGSARSQQLSEQREQADAAAERYRRTTAERERVEQEQSEGVRFPDSPEAIAARATRLLDRQGVPAAAAVESIREDRLDQPAAYERILGVSKDLQAWSFLPRGTRAARTVGRISTRENGRELPLGTGFLVSPRLLMTNHHVLPDAATAEQCFVEFDAQMSVDNTPEAPTRLELDPGALFLADKRLDFALVAVRPTADGRAPGDVFGWNRLSAQFGKLVVGEPVNVIGHPMGRLKEIAVRDNALQVRLDDFLHYKTDTEPGNSGSPVYNDQWEVVALHHMGVPEKDAQGRTLRKDGKVWRPGDGDDAINWVSNEGVRISSILRHLASLPPHPAVQPLLSEMGPDAGLQTTTATATGTATGTATAPPSNAAMRPSGPGLSRPGPESALPRMGLNARPTAFGGTRHLVFLHGRNQQEKSGRLQELRRDWTAGLNHGLTRAESTPIDPADVWFPYYGDELIRALKEHESVARSYNSYEEAAGHVAEALAPAGPARNTYEELIASAAAKAGMPREDGLATEGAFGGALVGALQRQLSWLAAKTDVDEWVIATTLRDVAAYLSNPGVREAVLDTVLNTMPTSGELVLVTHSLGTVVGMDLISRLTPDLDITLLVTAGSPLGLDTVYQRLLVAGPKRPERVAHWLNAWCPTDGVAIGCPLGDDWQGELTEVAVDNARDRAHNIDEYLAHPEVAAAIGRGVGMG</sequence>
<dbReference type="PRINTS" id="PR01774">
    <property type="entry name" value="EXFOLTOXIN"/>
</dbReference>
<dbReference type="InterPro" id="IPR043504">
    <property type="entry name" value="Peptidase_S1_PA_chymotrypsin"/>
</dbReference>
<dbReference type="Gene3D" id="2.40.10.10">
    <property type="entry name" value="Trypsin-like serine proteases"/>
    <property type="match status" value="2"/>
</dbReference>
<feature type="compositionally biased region" description="Low complexity" evidence="5">
    <location>
        <begin position="373"/>
        <end position="384"/>
    </location>
</feature>
<name>A0ABM7FPM1_9ACTN</name>
<evidence type="ECO:0000313" key="7">
    <source>
        <dbReference type="Proteomes" id="UP001321542"/>
    </source>
</evidence>
<evidence type="ECO:0008006" key="8">
    <source>
        <dbReference type="Google" id="ProtNLM"/>
    </source>
</evidence>
<evidence type="ECO:0000313" key="6">
    <source>
        <dbReference type="EMBL" id="BBC38328.1"/>
    </source>
</evidence>
<dbReference type="InterPro" id="IPR000126">
    <property type="entry name" value="V8_ser_AS"/>
</dbReference>
<keyword evidence="4" id="KW-0720">Serine protease</keyword>
<evidence type="ECO:0000256" key="1">
    <source>
        <dbReference type="ARBA" id="ARBA00022670"/>
    </source>
</evidence>
<protein>
    <recommendedName>
        <fullName evidence="8">Serine protease</fullName>
    </recommendedName>
</protein>
<reference evidence="6 7" key="2">
    <citation type="journal article" date="2023" name="ChemBioChem">
        <title>Acyltransferase Domain Exchange between Two Independent Type I Polyketide Synthases in the Same Producer Strain of Macrolide Antibiotics.</title>
        <authorList>
            <person name="Kudo F."/>
            <person name="Kishikawa K."/>
            <person name="Tsuboi K."/>
            <person name="Kido T."/>
            <person name="Usui T."/>
            <person name="Hashimoto J."/>
            <person name="Shin-Ya K."/>
            <person name="Miyanaga A."/>
            <person name="Eguchi T."/>
        </authorList>
    </citation>
    <scope>NUCLEOTIDE SEQUENCE [LARGE SCALE GENOMIC DNA]</scope>
    <source>
        <strain evidence="6 7">A-8890</strain>
    </source>
</reference>